<evidence type="ECO:0008006" key="15">
    <source>
        <dbReference type="Google" id="ProtNLM"/>
    </source>
</evidence>
<keyword evidence="5" id="KW-0677">Repeat</keyword>
<dbReference type="Proteomes" id="UP000320333">
    <property type="component" value="Unassembled WGS sequence"/>
</dbReference>
<dbReference type="FunFam" id="1.20.1560.10:FF:000014">
    <property type="entry name" value="Multidrug resistance-associated protein member 4"/>
    <property type="match status" value="1"/>
</dbReference>
<keyword evidence="7" id="KW-0067">ATP-binding</keyword>
<comment type="caution">
    <text evidence="13">The sequence shown here is derived from an EMBL/GenBank/DDBJ whole genome shotgun (WGS) entry which is preliminary data.</text>
</comment>
<evidence type="ECO:0000256" key="5">
    <source>
        <dbReference type="ARBA" id="ARBA00022737"/>
    </source>
</evidence>
<dbReference type="GO" id="GO:0016887">
    <property type="term" value="F:ATP hydrolysis activity"/>
    <property type="evidence" value="ECO:0007669"/>
    <property type="project" value="InterPro"/>
</dbReference>
<dbReference type="STRING" id="246404.A0A507EJH6"/>
<evidence type="ECO:0000256" key="1">
    <source>
        <dbReference type="ARBA" id="ARBA00004141"/>
    </source>
</evidence>
<dbReference type="InterPro" id="IPR011527">
    <property type="entry name" value="ABC1_TM_dom"/>
</dbReference>
<dbReference type="EMBL" id="QEAP01000574">
    <property type="protein sequence ID" value="TPX63962.1"/>
    <property type="molecule type" value="Genomic_DNA"/>
</dbReference>
<feature type="transmembrane region" description="Helical" evidence="10">
    <location>
        <begin position="316"/>
        <end position="337"/>
    </location>
</feature>
<dbReference type="PROSITE" id="PS00211">
    <property type="entry name" value="ABC_TRANSPORTER_1"/>
    <property type="match status" value="1"/>
</dbReference>
<dbReference type="InterPro" id="IPR003439">
    <property type="entry name" value="ABC_transporter-like_ATP-bd"/>
</dbReference>
<feature type="transmembrane region" description="Helical" evidence="10">
    <location>
        <begin position="969"/>
        <end position="989"/>
    </location>
</feature>
<dbReference type="SUPFAM" id="SSF90123">
    <property type="entry name" value="ABC transporter transmembrane region"/>
    <property type="match status" value="2"/>
</dbReference>
<evidence type="ECO:0000256" key="7">
    <source>
        <dbReference type="ARBA" id="ARBA00022840"/>
    </source>
</evidence>
<dbReference type="Pfam" id="PF00664">
    <property type="entry name" value="ABC_membrane"/>
    <property type="match status" value="2"/>
</dbReference>
<accession>A0A507EJH6</accession>
<evidence type="ECO:0000259" key="11">
    <source>
        <dbReference type="PROSITE" id="PS50893"/>
    </source>
</evidence>
<evidence type="ECO:0000256" key="9">
    <source>
        <dbReference type="ARBA" id="ARBA00023136"/>
    </source>
</evidence>
<keyword evidence="9 10" id="KW-0472">Membrane</keyword>
<organism evidence="13 14">
    <name type="scientific">Chytriomyces confervae</name>
    <dbReference type="NCBI Taxonomy" id="246404"/>
    <lineage>
        <taxon>Eukaryota</taxon>
        <taxon>Fungi</taxon>
        <taxon>Fungi incertae sedis</taxon>
        <taxon>Chytridiomycota</taxon>
        <taxon>Chytridiomycota incertae sedis</taxon>
        <taxon>Chytridiomycetes</taxon>
        <taxon>Chytridiales</taxon>
        <taxon>Chytriomycetaceae</taxon>
        <taxon>Chytriomyces</taxon>
    </lineage>
</organism>
<feature type="transmembrane region" description="Helical" evidence="10">
    <location>
        <begin position="230"/>
        <end position="253"/>
    </location>
</feature>
<evidence type="ECO:0000256" key="4">
    <source>
        <dbReference type="ARBA" id="ARBA00022692"/>
    </source>
</evidence>
<dbReference type="FunFam" id="3.40.50.300:FF:000973">
    <property type="entry name" value="Multidrug resistance-associated protein 4"/>
    <property type="match status" value="1"/>
</dbReference>
<feature type="transmembrane region" description="Helical" evidence="10">
    <location>
        <begin position="737"/>
        <end position="758"/>
    </location>
</feature>
<dbReference type="CDD" id="cd03244">
    <property type="entry name" value="ABCC_MRP_domain2"/>
    <property type="match status" value="1"/>
</dbReference>
<dbReference type="Gene3D" id="1.20.1560.10">
    <property type="entry name" value="ABC transporter type 1, transmembrane domain"/>
    <property type="match status" value="2"/>
</dbReference>
<feature type="domain" description="ABC transmembrane type-1" evidence="12">
    <location>
        <begin position="95"/>
        <end position="371"/>
    </location>
</feature>
<dbReference type="InterPro" id="IPR036640">
    <property type="entry name" value="ABC1_TM_sf"/>
</dbReference>
<evidence type="ECO:0000256" key="10">
    <source>
        <dbReference type="SAM" id="Phobius"/>
    </source>
</evidence>
<dbReference type="FunFam" id="1.20.1560.10:FF:000026">
    <property type="entry name" value="Multidrug resistance-associated protein lethal(2)03659"/>
    <property type="match status" value="1"/>
</dbReference>
<dbReference type="InterPro" id="IPR027417">
    <property type="entry name" value="P-loop_NTPase"/>
</dbReference>
<dbReference type="InterPro" id="IPR017871">
    <property type="entry name" value="ABC_transporter-like_CS"/>
</dbReference>
<dbReference type="Pfam" id="PF00005">
    <property type="entry name" value="ABC_tran"/>
    <property type="match status" value="2"/>
</dbReference>
<evidence type="ECO:0000259" key="12">
    <source>
        <dbReference type="PROSITE" id="PS50929"/>
    </source>
</evidence>
<dbReference type="InterPro" id="IPR050173">
    <property type="entry name" value="ABC_transporter_C-like"/>
</dbReference>
<gene>
    <name evidence="13" type="ORF">CcCBS67573_g08537</name>
</gene>
<dbReference type="SMART" id="SM00382">
    <property type="entry name" value="AAA"/>
    <property type="match status" value="2"/>
</dbReference>
<dbReference type="PROSITE" id="PS50929">
    <property type="entry name" value="ABC_TM1F"/>
    <property type="match status" value="2"/>
</dbReference>
<keyword evidence="14" id="KW-1185">Reference proteome</keyword>
<dbReference type="SUPFAM" id="SSF52540">
    <property type="entry name" value="P-loop containing nucleoside triphosphate hydrolases"/>
    <property type="match status" value="2"/>
</dbReference>
<evidence type="ECO:0000256" key="2">
    <source>
        <dbReference type="ARBA" id="ARBA00009726"/>
    </source>
</evidence>
<feature type="transmembrane region" description="Helical" evidence="10">
    <location>
        <begin position="778"/>
        <end position="798"/>
    </location>
</feature>
<sequence length="1333" mass="148352">MPSDPDKTTTMLCPKRRQEHSLYAKWTFSYMNPVIFRGFKNNLEPEEFLGLEDSDAAEGLSKQLLEAWQTEQSTCNSPQLWRVILRVFSGLFFSAGLAYFGEMAVKIGEVLFMGQILEWFQNPNAPARDGYLYGLGLAFLGLLHAVLHHVEFFLSMRCGLQVRVAFIAAVYKKCLSLSTSHTSSTGYIVNLVSNDVQRFEDAVPFAHFIWLGPLEVVLMTYFMYTQIGYASFAGVAGLLLMIPLQGWFARLFARLRKNTVGLRDERIKCISDSLAGMLVVKLYAWEKAFEDSINSIRDQEMRNIRKASYLRALNEAFFFVSGSLIEIFAFVTFWLMGGVFTPAKIFTCIAYMSSIRISMTNFFPKALQFLAESRVSLDRVQEFLALPDIHSHRDSETSRQLLATSGHDTDVLIQNGEFGWGPAKLKVMEQQQPFVVSDTSNTAATTSETPKSQSILQNINLKIKVGELVSVVGAVGSGKSSLLNAILGEMDAYEPTQIALRSKKIAFCTQTPFILSGNVRDNVTFGLPFDAQKFRKVIDVCAMESDLQIFQNGELTLIGERGVTLSGGQRARLALARAVYSDADIYLLDDPLSAVDTKVGRHLFEECINGYLSTKTRILVTHQLQFARLCDTVLVLEQGKIAAQGPYSEVIESSSSKFAAAMKEMESKGHEEEEGVDDLVQDEKKVEPVVVVEDSTVTPDIVKSVAPVSASTAPLIAKEESAKGSVSPKVYWNFFRAGASALMFVILIMFLVVGQSLLIVTDYYLSRWSLQSPEDQRWIGNLGIFLGLAVGTVIISIVRAELFFHYCLNSTESLFRKMLHSVYRSPMSFFQQNPLGRLMNRFSKDMNLADEMLPLTFFDFTQCICMIIGTLVISVIIIPYVLISIPVVAFIFLYFQKYYLATSRQVKRFEALTRSPVYTAVPSTLEGLSTIRAYVCETRFTQEFMRIQDENTRAFFNYLSGARWLGLRLDVLSSFFLAMITFACVGLRGPAGASIGLNSGTVGLLLTYSLQLVGTLQWAVRQSAEVENMMVSVERILEYSTLEPEAPAETDVKPPGSWPSAGDLRIQNMSMAYPTAPTKNILDDITVHIPGGMKVGVVGRTGAGKSSLLQVLFRLVEPSPANSIHLDGISTSTLGLFDLRSRISIIPQEPFCFKGTLRYNMDPFGVYQDADLWSALESVEMKASVESMPEGLESPVAENGSNWSVGERQLICLARAILRNSKLIVLDEATSAVDMRTDALVQKAIRSSKGLFASSTVLCIAHRLQTIIDFDRVLVLDYGRVVEFGSPHELLLKDAEKDSGAWFSRMVAQMGEDAQKQLRQIAFEKWNENAGAK</sequence>
<comment type="subcellular location">
    <subcellularLocation>
        <location evidence="1">Membrane</location>
        <topology evidence="1">Multi-pass membrane protein</topology>
    </subcellularLocation>
</comment>
<dbReference type="Gene3D" id="3.40.50.300">
    <property type="entry name" value="P-loop containing nucleotide triphosphate hydrolases"/>
    <property type="match status" value="2"/>
</dbReference>
<feature type="transmembrane region" description="Helical" evidence="10">
    <location>
        <begin position="130"/>
        <end position="147"/>
    </location>
</feature>
<dbReference type="OrthoDB" id="6500128at2759"/>
<feature type="transmembrane region" description="Helical" evidence="10">
    <location>
        <begin position="83"/>
        <end position="101"/>
    </location>
</feature>
<name>A0A507EJH6_9FUNG</name>
<dbReference type="PANTHER" id="PTHR24223">
    <property type="entry name" value="ATP-BINDING CASSETTE SUB-FAMILY C"/>
    <property type="match status" value="1"/>
</dbReference>
<keyword evidence="6" id="KW-0547">Nucleotide-binding</keyword>
<evidence type="ECO:0000313" key="14">
    <source>
        <dbReference type="Proteomes" id="UP000320333"/>
    </source>
</evidence>
<dbReference type="CDD" id="cd03250">
    <property type="entry name" value="ABCC_MRP_domain1"/>
    <property type="match status" value="1"/>
</dbReference>
<keyword evidence="4 10" id="KW-0812">Transmembrane</keyword>
<evidence type="ECO:0000256" key="8">
    <source>
        <dbReference type="ARBA" id="ARBA00022989"/>
    </source>
</evidence>
<reference evidence="13 14" key="1">
    <citation type="journal article" date="2019" name="Sci. Rep.">
        <title>Comparative genomics of chytrid fungi reveal insights into the obligate biotrophic and pathogenic lifestyle of Synchytrium endobioticum.</title>
        <authorList>
            <person name="van de Vossenberg B.T.L.H."/>
            <person name="Warris S."/>
            <person name="Nguyen H.D.T."/>
            <person name="van Gent-Pelzer M.P.E."/>
            <person name="Joly D.L."/>
            <person name="van de Geest H.C."/>
            <person name="Bonants P.J.M."/>
            <person name="Smith D.S."/>
            <person name="Levesque C.A."/>
            <person name="van der Lee T.A.J."/>
        </authorList>
    </citation>
    <scope>NUCLEOTIDE SEQUENCE [LARGE SCALE GENOMIC DNA]</scope>
    <source>
        <strain evidence="13 14">CBS 675.73</strain>
    </source>
</reference>
<feature type="domain" description="ABC transporter" evidence="11">
    <location>
        <begin position="1064"/>
        <end position="1303"/>
    </location>
</feature>
<keyword evidence="8 10" id="KW-1133">Transmembrane helix</keyword>
<dbReference type="InterPro" id="IPR003593">
    <property type="entry name" value="AAA+_ATPase"/>
</dbReference>
<evidence type="ECO:0000313" key="13">
    <source>
        <dbReference type="EMBL" id="TPX63962.1"/>
    </source>
</evidence>
<evidence type="ECO:0000256" key="6">
    <source>
        <dbReference type="ARBA" id="ARBA00022741"/>
    </source>
</evidence>
<feature type="domain" description="ABC transmembrane type-1" evidence="12">
    <location>
        <begin position="745"/>
        <end position="1028"/>
    </location>
</feature>
<dbReference type="GO" id="GO:0140359">
    <property type="term" value="F:ABC-type transporter activity"/>
    <property type="evidence" value="ECO:0007669"/>
    <property type="project" value="InterPro"/>
</dbReference>
<feature type="transmembrane region" description="Helical" evidence="10">
    <location>
        <begin position="205"/>
        <end position="224"/>
    </location>
</feature>
<feature type="transmembrane region" description="Helical" evidence="10">
    <location>
        <begin position="877"/>
        <end position="895"/>
    </location>
</feature>
<keyword evidence="3" id="KW-0813">Transport</keyword>
<proteinExistence type="inferred from homology"/>
<protein>
    <recommendedName>
        <fullName evidence="15">P-loop containing nucleoside triphosphate hydrolase protein</fullName>
    </recommendedName>
</protein>
<dbReference type="FunFam" id="3.40.50.300:FF:000163">
    <property type="entry name" value="Multidrug resistance-associated protein member 4"/>
    <property type="match status" value="1"/>
</dbReference>
<dbReference type="GO" id="GO:0005524">
    <property type="term" value="F:ATP binding"/>
    <property type="evidence" value="ECO:0007669"/>
    <property type="project" value="UniProtKB-KW"/>
</dbReference>
<comment type="similarity">
    <text evidence="2">Belongs to the ABC transporter superfamily. ABCC family. Conjugate transporter (TC 3.A.1.208) subfamily.</text>
</comment>
<feature type="domain" description="ABC transporter" evidence="11">
    <location>
        <begin position="434"/>
        <end position="663"/>
    </location>
</feature>
<evidence type="ECO:0000256" key="3">
    <source>
        <dbReference type="ARBA" id="ARBA00022448"/>
    </source>
</evidence>
<dbReference type="PROSITE" id="PS50893">
    <property type="entry name" value="ABC_TRANSPORTER_2"/>
    <property type="match status" value="2"/>
</dbReference>
<dbReference type="GO" id="GO:0016020">
    <property type="term" value="C:membrane"/>
    <property type="evidence" value="ECO:0007669"/>
    <property type="project" value="UniProtKB-SubCell"/>
</dbReference>
<dbReference type="PANTHER" id="PTHR24223:SF456">
    <property type="entry name" value="MULTIDRUG RESISTANCE-ASSOCIATED PROTEIN LETHAL(2)03659"/>
    <property type="match status" value="1"/>
</dbReference>